<organism evidence="12 13">
    <name type="scientific">Chiloscyllium punctatum</name>
    <name type="common">Brownbanded bambooshark</name>
    <name type="synonym">Hemiscyllium punctatum</name>
    <dbReference type="NCBI Taxonomy" id="137246"/>
    <lineage>
        <taxon>Eukaryota</taxon>
        <taxon>Metazoa</taxon>
        <taxon>Chordata</taxon>
        <taxon>Craniata</taxon>
        <taxon>Vertebrata</taxon>
        <taxon>Chondrichthyes</taxon>
        <taxon>Elasmobranchii</taxon>
        <taxon>Galeomorphii</taxon>
        <taxon>Galeoidea</taxon>
        <taxon>Orectolobiformes</taxon>
        <taxon>Hemiscylliidae</taxon>
        <taxon>Chiloscyllium</taxon>
    </lineage>
</organism>
<keyword evidence="2" id="KW-0646">Protease inhibitor</keyword>
<dbReference type="Gene3D" id="2.20.130.20">
    <property type="match status" value="2"/>
</dbReference>
<dbReference type="Pfam" id="PF01835">
    <property type="entry name" value="MG2"/>
    <property type="match status" value="1"/>
</dbReference>
<accession>A0A401T2J1</accession>
<evidence type="ECO:0008006" key="14">
    <source>
        <dbReference type="Google" id="ProtNLM"/>
    </source>
</evidence>
<evidence type="ECO:0000256" key="2">
    <source>
        <dbReference type="ARBA" id="ARBA00022690"/>
    </source>
</evidence>
<dbReference type="InterPro" id="IPR002890">
    <property type="entry name" value="MG2"/>
</dbReference>
<evidence type="ECO:0000256" key="5">
    <source>
        <dbReference type="ARBA" id="ARBA00022966"/>
    </source>
</evidence>
<dbReference type="InterPro" id="IPR001599">
    <property type="entry name" value="Macroglobln_a2"/>
</dbReference>
<evidence type="ECO:0000313" key="12">
    <source>
        <dbReference type="EMBL" id="GCC36879.1"/>
    </source>
</evidence>
<reference evidence="12 13" key="1">
    <citation type="journal article" date="2018" name="Nat. Ecol. Evol.">
        <title>Shark genomes provide insights into elasmobranch evolution and the origin of vertebrates.</title>
        <authorList>
            <person name="Hara Y"/>
            <person name="Yamaguchi K"/>
            <person name="Onimaru K"/>
            <person name="Kadota M"/>
            <person name="Koyanagi M"/>
            <person name="Keeley SD"/>
            <person name="Tatsumi K"/>
            <person name="Tanaka K"/>
            <person name="Motone F"/>
            <person name="Kageyama Y"/>
            <person name="Nozu R"/>
            <person name="Adachi N"/>
            <person name="Nishimura O"/>
            <person name="Nakagawa R"/>
            <person name="Tanegashima C"/>
            <person name="Kiyatake I"/>
            <person name="Matsumoto R"/>
            <person name="Murakumo K"/>
            <person name="Nishida K"/>
            <person name="Terakita A"/>
            <person name="Kuratani S"/>
            <person name="Sato K"/>
            <person name="Hyodo S Kuraku.S."/>
        </authorList>
    </citation>
    <scope>NUCLEOTIDE SEQUENCE [LARGE SCALE GENOMIC DNA]</scope>
</reference>
<keyword evidence="4" id="KW-0722">Serine protease inhibitor</keyword>
<dbReference type="Pfam" id="PF07703">
    <property type="entry name" value="A2M_BRD"/>
    <property type="match status" value="1"/>
</dbReference>
<dbReference type="Pfam" id="PF07677">
    <property type="entry name" value="A2M_recep"/>
    <property type="match status" value="1"/>
</dbReference>
<dbReference type="SMART" id="SM01419">
    <property type="entry name" value="Thiol-ester_cl"/>
    <property type="match status" value="1"/>
</dbReference>
<evidence type="ECO:0000256" key="6">
    <source>
        <dbReference type="ARBA" id="ARBA00023157"/>
    </source>
</evidence>
<dbReference type="InterPro" id="IPR050473">
    <property type="entry name" value="A2M/Complement_sys"/>
</dbReference>
<feature type="domain" description="Alpha-2-macroglobulin bait region" evidence="9">
    <location>
        <begin position="494"/>
        <end position="619"/>
    </location>
</feature>
<keyword evidence="5" id="KW-0882">Thioester bond</keyword>
<evidence type="ECO:0000256" key="7">
    <source>
        <dbReference type="ARBA" id="ARBA00023180"/>
    </source>
</evidence>
<dbReference type="SUPFAM" id="SSF81296">
    <property type="entry name" value="E set domains"/>
    <property type="match status" value="1"/>
</dbReference>
<dbReference type="Gene3D" id="2.60.40.1930">
    <property type="match status" value="2"/>
</dbReference>
<dbReference type="InterPro" id="IPR009048">
    <property type="entry name" value="A-macroglobulin_rcpt-bd"/>
</dbReference>
<feature type="domain" description="Alpha-2-macroglobulin" evidence="10">
    <location>
        <begin position="705"/>
        <end position="796"/>
    </location>
</feature>
<evidence type="ECO:0000259" key="10">
    <source>
        <dbReference type="SMART" id="SM01360"/>
    </source>
</evidence>
<dbReference type="FunFam" id="2.60.40.1930:FF:000001">
    <property type="entry name" value="CD109 isoform 3"/>
    <property type="match status" value="1"/>
</dbReference>
<dbReference type="PANTHER" id="PTHR11412">
    <property type="entry name" value="MACROGLOBULIN / COMPLEMENT"/>
    <property type="match status" value="1"/>
</dbReference>
<dbReference type="SMART" id="SM01360">
    <property type="entry name" value="A2M"/>
    <property type="match status" value="1"/>
</dbReference>
<dbReference type="InterPro" id="IPR041813">
    <property type="entry name" value="A2M_TED"/>
</dbReference>
<evidence type="ECO:0000313" key="13">
    <source>
        <dbReference type="Proteomes" id="UP000287033"/>
    </source>
</evidence>
<evidence type="ECO:0000256" key="1">
    <source>
        <dbReference type="ARBA" id="ARBA00010952"/>
    </source>
</evidence>
<dbReference type="GO" id="GO:0005615">
    <property type="term" value="C:extracellular space"/>
    <property type="evidence" value="ECO:0007669"/>
    <property type="project" value="InterPro"/>
</dbReference>
<dbReference type="Gene3D" id="2.60.120.1540">
    <property type="match status" value="1"/>
</dbReference>
<protein>
    <recommendedName>
        <fullName evidence="14">CD109 antigen</fullName>
    </recommendedName>
</protein>
<dbReference type="InterPro" id="IPR011626">
    <property type="entry name" value="Alpha-macroglobulin_TED"/>
</dbReference>
<dbReference type="InterPro" id="IPR014756">
    <property type="entry name" value="Ig_E-set"/>
</dbReference>
<keyword evidence="3 8" id="KW-0732">Signal</keyword>
<name>A0A401T2J1_CHIPU</name>
<sequence length="1444" mass="161105">MTALTQTLSVSIHLLLSLLSLLTVCNAHRPTYIITAPKTVYHRDNMTFTVCPFLDSQLPLRVTVQISMSKQNLSSAEGTFAQGSMGKLVLPTEGLAENYYDLVVQGYSEERLLFTNSSSVRIVKEPVSILIQTDKAMYKPGQTVKIRAISIYPDLKPHMGKISIIIRSPRKFVIQQWLDLDPTIGVVSKEFPLSPNSLLGNWYIQVISNGVQKEKTFTVAEYVLSRFEVLINTSSVYLLLDDMDLTGTVTGRYLYGKPVKGNVTVSISLPFFLQMTNKTFETNGTVHFSFAAAELQEIILKAFGTLQEGEGAFPANQSLLSLIENWLPYNRGHNFPLTIKAAVTESQTGVTQSTDVNVTVFFTKYQLQTLSYQKLLKPPLNFTARVQVSRVDHRKLTLKDRENILIVQVSETQRHPAVNPTLTSNPLEPVDIARDLWETSTHIINVTVPESGLVMLQFPLLPNTVSLWIQMQFVKTVEHISVSTNNWFYRRPVIQLQTQSPVLKVGLPFQVSIESSELLNETTYQVILTGKSNLSTIQLTPEPSWAPSASLIVYYVAEDGQLISSDLELEVEGIFRNKVSLSWSKEQVKPADNVSLSVSTNEEHSFVGILVVDKSVKLLKGGNDLTEEMVIQELKSAIKDDTKQIYGLHSFNTFQDNGLIVLTDATIPFSEPFYIAFREDAAEFEITSHSVEPEDQRIRTYFPETWMWLDMITGSSSNVSFQRTVPDSLTTWIANAFVISENKGLQLATRPAQLEVFKSFFLELNLPYSVTKGEQLILEINIFNYLQQDLEVWVTVELSDLFDFIIVPDEKDLDLNKLKGSVLSQDSHVFYFPIKMKGLGKIPITVKATSGVAFDAVTKYVLVKAEGIQQSFSQALFIAPEDEGQLWSKDIQFTFPENVVVGSEIAHVTVIGDILGPSINGIEDLLQMSYGCGEQNMIRFAPNVYILQYLTAINQINKEIKEKALLFLMQGYQRELTYQRPDGSFSAFGISDSSGSTWLSAFVLRCFLQAQDFIYIDKMVLEETTSWILTHLNKDGEFQEPGRVIHTELQGGQSGSVSLTAYILAALLEDQNSMSKVLGQVSSAVRYLETKLQDGISSNYTLSLVTYALTLANSTYATQALNELNQRADKQDIEVAAYALLSHLKQGLLLDGIPIMHWLSERRNHLGGFSSTQDTVVALQALSQFAAQIFSPMMNLTVSVTAPGLPAPANFTINPTNAIVLQSVQIGIQQPMLLTVTAQGQGLAIFQLNIQFNLESEVVSKKRRSVEMEIFDLDVDVVDNMDDLNHLLLHICTRYRGEGNISSTGMVLMKVGMLSGFSPEMNKIQVKNPLKKVEFEDGQVSLYFDSLNDTEICVRIPMIRDSKVANSQDATVRVFQYYEPAKMVVRTYNSKVMSDTDTCTFCGIGCNLCRSQFNSISGQSTAPTLAGCLNVLLLSLLSVYLSLS</sequence>
<dbReference type="Pfam" id="PF07678">
    <property type="entry name" value="TED_complement"/>
    <property type="match status" value="1"/>
</dbReference>
<dbReference type="OMA" id="TLHQNRY"/>
<dbReference type="Gene3D" id="1.50.10.20">
    <property type="match status" value="1"/>
</dbReference>
<gene>
    <name evidence="12" type="ORF">chiPu_0015379</name>
</gene>
<dbReference type="Proteomes" id="UP000287033">
    <property type="component" value="Unassembled WGS sequence"/>
</dbReference>
<proteinExistence type="inferred from homology"/>
<dbReference type="PANTHER" id="PTHR11412:SF136">
    <property type="entry name" value="CD109 ANTIGEN"/>
    <property type="match status" value="1"/>
</dbReference>
<keyword evidence="7" id="KW-0325">Glycoprotein</keyword>
<dbReference type="InterPro" id="IPR041555">
    <property type="entry name" value="MG3"/>
</dbReference>
<dbReference type="CDD" id="cd02897">
    <property type="entry name" value="A2M_2"/>
    <property type="match status" value="1"/>
</dbReference>
<dbReference type="InterPro" id="IPR047565">
    <property type="entry name" value="Alpha-macroglob_thiol-ester_cl"/>
</dbReference>
<dbReference type="Gene3D" id="2.60.40.1940">
    <property type="match status" value="1"/>
</dbReference>
<feature type="domain" description="Alpha-macroglobulin receptor-binding" evidence="11">
    <location>
        <begin position="1304"/>
        <end position="1388"/>
    </location>
</feature>
<evidence type="ECO:0000256" key="3">
    <source>
        <dbReference type="ARBA" id="ARBA00022729"/>
    </source>
</evidence>
<dbReference type="SMART" id="SM01361">
    <property type="entry name" value="A2M_recep"/>
    <property type="match status" value="1"/>
</dbReference>
<evidence type="ECO:0000256" key="8">
    <source>
        <dbReference type="SAM" id="SignalP"/>
    </source>
</evidence>
<dbReference type="EMBL" id="BEZZ01000902">
    <property type="protein sequence ID" value="GCC36879.1"/>
    <property type="molecule type" value="Genomic_DNA"/>
</dbReference>
<dbReference type="OrthoDB" id="9998011at2759"/>
<dbReference type="Gene3D" id="2.60.40.690">
    <property type="entry name" value="Alpha-macroglobulin, receptor-binding domain"/>
    <property type="match status" value="1"/>
</dbReference>
<feature type="signal peptide" evidence="8">
    <location>
        <begin position="1"/>
        <end position="27"/>
    </location>
</feature>
<dbReference type="STRING" id="137246.A0A401T2J1"/>
<dbReference type="InterPro" id="IPR036595">
    <property type="entry name" value="A-macroglobulin_rcpt-bd_sf"/>
</dbReference>
<dbReference type="SUPFAM" id="SSF49410">
    <property type="entry name" value="Alpha-macroglobulin receptor domain"/>
    <property type="match status" value="1"/>
</dbReference>
<evidence type="ECO:0000259" key="11">
    <source>
        <dbReference type="SMART" id="SM01361"/>
    </source>
</evidence>
<dbReference type="Pfam" id="PF17791">
    <property type="entry name" value="MG3"/>
    <property type="match status" value="1"/>
</dbReference>
<keyword evidence="13" id="KW-1185">Reference proteome</keyword>
<comment type="similarity">
    <text evidence="1">Belongs to the protease inhibitor I39 (alpha-2-macroglobulin) family.</text>
</comment>
<dbReference type="InterPro" id="IPR011625">
    <property type="entry name" value="A2M_N_BRD"/>
</dbReference>
<feature type="chain" id="PRO_5019437322" description="CD109 antigen" evidence="8">
    <location>
        <begin position="28"/>
        <end position="1444"/>
    </location>
</feature>
<dbReference type="Gene3D" id="2.60.40.10">
    <property type="entry name" value="Immunoglobulins"/>
    <property type="match status" value="1"/>
</dbReference>
<dbReference type="Pfam" id="PF00207">
    <property type="entry name" value="A2M"/>
    <property type="match status" value="1"/>
</dbReference>
<dbReference type="InterPro" id="IPR008930">
    <property type="entry name" value="Terpenoid_cyclase/PrenylTrfase"/>
</dbReference>
<dbReference type="InterPro" id="IPR013783">
    <property type="entry name" value="Ig-like_fold"/>
</dbReference>
<comment type="caution">
    <text evidence="12">The sequence shown here is derived from an EMBL/GenBank/DDBJ whole genome shotgun (WGS) entry which is preliminary data.</text>
</comment>
<evidence type="ECO:0000259" key="9">
    <source>
        <dbReference type="SMART" id="SM01359"/>
    </source>
</evidence>
<dbReference type="SMART" id="SM01359">
    <property type="entry name" value="A2M_N_2"/>
    <property type="match status" value="1"/>
</dbReference>
<dbReference type="GO" id="GO:0004867">
    <property type="term" value="F:serine-type endopeptidase inhibitor activity"/>
    <property type="evidence" value="ECO:0007669"/>
    <property type="project" value="UniProtKB-KW"/>
</dbReference>
<dbReference type="SUPFAM" id="SSF48239">
    <property type="entry name" value="Terpenoid cyclases/Protein prenyltransferases"/>
    <property type="match status" value="1"/>
</dbReference>
<keyword evidence="6" id="KW-1015">Disulfide bond</keyword>
<evidence type="ECO:0000256" key="4">
    <source>
        <dbReference type="ARBA" id="ARBA00022900"/>
    </source>
</evidence>